<dbReference type="SMART" id="SM01224">
    <property type="entry name" value="G_gamma"/>
    <property type="match status" value="1"/>
</dbReference>
<name>A0A9P6RVT0_9FUNG</name>
<evidence type="ECO:0000256" key="4">
    <source>
        <dbReference type="ARBA" id="ARBA00016111"/>
    </source>
</evidence>
<evidence type="ECO:0000256" key="7">
    <source>
        <dbReference type="ARBA" id="ARBA00023139"/>
    </source>
</evidence>
<evidence type="ECO:0000256" key="9">
    <source>
        <dbReference type="ARBA" id="ARBA00023288"/>
    </source>
</evidence>
<comment type="caution">
    <text evidence="13">The sequence shown here is derived from an EMBL/GenBank/DDBJ whole genome shotgun (WGS) entry which is preliminary data.</text>
</comment>
<keyword evidence="14" id="KW-1185">Reference proteome</keyword>
<dbReference type="Pfam" id="PF00631">
    <property type="entry name" value="G-gamma"/>
    <property type="match status" value="1"/>
</dbReference>
<evidence type="ECO:0000256" key="10">
    <source>
        <dbReference type="ARBA" id="ARBA00023289"/>
    </source>
</evidence>
<organism evidence="13 14">
    <name type="scientific">Dissophora globulifera</name>
    <dbReference type="NCBI Taxonomy" id="979702"/>
    <lineage>
        <taxon>Eukaryota</taxon>
        <taxon>Fungi</taxon>
        <taxon>Fungi incertae sedis</taxon>
        <taxon>Mucoromycota</taxon>
        <taxon>Mortierellomycotina</taxon>
        <taxon>Mortierellomycetes</taxon>
        <taxon>Mortierellales</taxon>
        <taxon>Mortierellaceae</taxon>
        <taxon>Dissophora</taxon>
    </lineage>
</organism>
<feature type="compositionally biased region" description="Low complexity" evidence="11">
    <location>
        <begin position="214"/>
        <end position="228"/>
    </location>
</feature>
<keyword evidence="7" id="KW-0564">Palmitate</keyword>
<keyword evidence="9" id="KW-0449">Lipoprotein</keyword>
<dbReference type="AlphaFoldDB" id="A0A9P6RVT0"/>
<dbReference type="InterPro" id="IPR036284">
    <property type="entry name" value="GGL_sf"/>
</dbReference>
<feature type="domain" description="G protein gamma" evidence="12">
    <location>
        <begin position="280"/>
        <end position="347"/>
    </location>
</feature>
<feature type="compositionally biased region" description="Low complexity" evidence="11">
    <location>
        <begin position="7"/>
        <end position="20"/>
    </location>
</feature>
<feature type="region of interest" description="Disordered" evidence="11">
    <location>
        <begin position="1"/>
        <end position="20"/>
    </location>
</feature>
<keyword evidence="6" id="KW-0472">Membrane</keyword>
<dbReference type="Gene3D" id="4.10.260.10">
    <property type="entry name" value="Transducin (heterotrimeric G protein), gamma chain"/>
    <property type="match status" value="1"/>
</dbReference>
<dbReference type="InterPro" id="IPR015898">
    <property type="entry name" value="G-protein_gamma-like_dom"/>
</dbReference>
<evidence type="ECO:0000313" key="14">
    <source>
        <dbReference type="Proteomes" id="UP000738325"/>
    </source>
</evidence>
<comment type="subcellular location">
    <subcellularLocation>
        <location evidence="1">Membrane</location>
        <topology evidence="1">Peripheral membrane protein</topology>
    </subcellularLocation>
</comment>
<evidence type="ECO:0000256" key="3">
    <source>
        <dbReference type="ARBA" id="ARBA00011581"/>
    </source>
</evidence>
<evidence type="ECO:0000256" key="6">
    <source>
        <dbReference type="ARBA" id="ARBA00023136"/>
    </source>
</evidence>
<dbReference type="SUPFAM" id="SSF48670">
    <property type="entry name" value="Transducin (heterotrimeric G protein), gamma chain"/>
    <property type="match status" value="1"/>
</dbReference>
<dbReference type="PANTHER" id="PTHR28189:SF1">
    <property type="entry name" value="GUANINE NUCLEOTIDE-BINDING PROTEIN SUBUNIT GAMMA"/>
    <property type="match status" value="1"/>
</dbReference>
<dbReference type="FunFam" id="4.10.260.10:FF:000003">
    <property type="entry name" value="G-protein complex gamma subunit Ste18/GpgA"/>
    <property type="match status" value="1"/>
</dbReference>
<evidence type="ECO:0000256" key="11">
    <source>
        <dbReference type="SAM" id="MobiDB-lite"/>
    </source>
</evidence>
<keyword evidence="5" id="KW-0488">Methylation</keyword>
<keyword evidence="10" id="KW-0636">Prenylation</keyword>
<dbReference type="PANTHER" id="PTHR28189">
    <property type="entry name" value="GUANINE NUCLEOTIDE-BINDING PROTEIN SUBUNIT GAMMA"/>
    <property type="match status" value="1"/>
</dbReference>
<feature type="region of interest" description="Disordered" evidence="11">
    <location>
        <begin position="131"/>
        <end position="171"/>
    </location>
</feature>
<evidence type="ECO:0000256" key="5">
    <source>
        <dbReference type="ARBA" id="ARBA00022481"/>
    </source>
</evidence>
<feature type="region of interest" description="Disordered" evidence="11">
    <location>
        <begin position="206"/>
        <end position="241"/>
    </location>
</feature>
<dbReference type="GO" id="GO:0000750">
    <property type="term" value="P:pheromone-dependent signal transduction involved in conjugation with cellular fusion"/>
    <property type="evidence" value="ECO:0007669"/>
    <property type="project" value="InterPro"/>
</dbReference>
<gene>
    <name evidence="13" type="ORF">BGZ99_008807</name>
</gene>
<dbReference type="GO" id="GO:0005834">
    <property type="term" value="C:heterotrimeric G-protein complex"/>
    <property type="evidence" value="ECO:0007669"/>
    <property type="project" value="TreeGrafter"/>
</dbReference>
<dbReference type="EMBL" id="JAAAIP010000070">
    <property type="protein sequence ID" value="KAG0326898.1"/>
    <property type="molecule type" value="Genomic_DNA"/>
</dbReference>
<evidence type="ECO:0000256" key="8">
    <source>
        <dbReference type="ARBA" id="ARBA00023224"/>
    </source>
</evidence>
<evidence type="ECO:0000256" key="2">
    <source>
        <dbReference type="ARBA" id="ARBA00007431"/>
    </source>
</evidence>
<dbReference type="GO" id="GO:0007186">
    <property type="term" value="P:G protein-coupled receptor signaling pathway"/>
    <property type="evidence" value="ECO:0007669"/>
    <property type="project" value="InterPro"/>
</dbReference>
<dbReference type="Proteomes" id="UP000738325">
    <property type="component" value="Unassembled WGS sequence"/>
</dbReference>
<evidence type="ECO:0000313" key="13">
    <source>
        <dbReference type="EMBL" id="KAG0326898.1"/>
    </source>
</evidence>
<keyword evidence="8" id="KW-0807">Transducer</keyword>
<reference evidence="13" key="1">
    <citation type="journal article" date="2020" name="Fungal Divers.">
        <title>Resolving the Mortierellaceae phylogeny through synthesis of multi-gene phylogenetics and phylogenomics.</title>
        <authorList>
            <person name="Vandepol N."/>
            <person name="Liber J."/>
            <person name="Desiro A."/>
            <person name="Na H."/>
            <person name="Kennedy M."/>
            <person name="Barry K."/>
            <person name="Grigoriev I.V."/>
            <person name="Miller A.N."/>
            <person name="O'Donnell K."/>
            <person name="Stajich J.E."/>
            <person name="Bonito G."/>
        </authorList>
    </citation>
    <scope>NUCLEOTIDE SEQUENCE</scope>
    <source>
        <strain evidence="13">REB-010B</strain>
    </source>
</reference>
<dbReference type="InterPro" id="IPR041848">
    <property type="entry name" value="Ste18_fungal"/>
</dbReference>
<feature type="compositionally biased region" description="Low complexity" evidence="11">
    <location>
        <begin position="152"/>
        <end position="171"/>
    </location>
</feature>
<evidence type="ECO:0000259" key="12">
    <source>
        <dbReference type="SMART" id="SM01224"/>
    </source>
</evidence>
<dbReference type="GO" id="GO:0031681">
    <property type="term" value="F:G-protein beta-subunit binding"/>
    <property type="evidence" value="ECO:0007669"/>
    <property type="project" value="InterPro"/>
</dbReference>
<comment type="subunit">
    <text evidence="3">G proteins are composed of 3 units, alpha, beta and gamma.</text>
</comment>
<protein>
    <recommendedName>
        <fullName evidence="4">Guanine nucleotide-binding protein subunit gamma</fullName>
    </recommendedName>
</protein>
<proteinExistence type="inferred from homology"/>
<comment type="similarity">
    <text evidence="2">Belongs to the G protein gamma family.</text>
</comment>
<dbReference type="PROSITE" id="PS51257">
    <property type="entry name" value="PROKAR_LIPOPROTEIN"/>
    <property type="match status" value="1"/>
</dbReference>
<accession>A0A9P6RVT0</accession>
<sequence>MSTKNDTAPPSSLPLTTSASCTSMTVSTPSLSSALDSILIAEPLMELDDHTDNNNNTFMTDVTASATTKAQLAFQDTDSQIETSLLQRANSLSHSNSAHASDTSVTEPLAKTDIELSTLSLLTPTEISAITATQNDEQNNDDFDSKIDATKSNSSSQEPLTSSTSSPTISAATTTINNSTLASSTLVTTLQRQQQQQQQDPATMYITGNTTMNSSSSVRSPSLSSASGSGTGIGGAASTSVSSATTTMSGTLVGNGSSANVAGNGGVGPVVIGGGSAGAMDLKLKRFLEHNQRLKEQLDMHRITVSEASQSLIKFVTTTKDSLLPNLWGNAPSDPFSKQSTGCCSIS</sequence>
<dbReference type="OrthoDB" id="19232at2759"/>
<evidence type="ECO:0000256" key="1">
    <source>
        <dbReference type="ARBA" id="ARBA00004170"/>
    </source>
</evidence>